<keyword evidence="2" id="KW-1185">Reference proteome</keyword>
<dbReference type="InParanoid" id="D8U1Z6"/>
<organism evidence="2">
    <name type="scientific">Volvox carteri f. nagariensis</name>
    <dbReference type="NCBI Taxonomy" id="3068"/>
    <lineage>
        <taxon>Eukaryota</taxon>
        <taxon>Viridiplantae</taxon>
        <taxon>Chlorophyta</taxon>
        <taxon>core chlorophytes</taxon>
        <taxon>Chlorophyceae</taxon>
        <taxon>CS clade</taxon>
        <taxon>Chlamydomonadales</taxon>
        <taxon>Volvocaceae</taxon>
        <taxon>Volvox</taxon>
    </lineage>
</organism>
<reference evidence="1 2" key="1">
    <citation type="journal article" date="2010" name="Science">
        <title>Genomic analysis of organismal complexity in the multicellular green alga Volvox carteri.</title>
        <authorList>
            <person name="Prochnik S.E."/>
            <person name="Umen J."/>
            <person name="Nedelcu A.M."/>
            <person name="Hallmann A."/>
            <person name="Miller S.M."/>
            <person name="Nishii I."/>
            <person name="Ferris P."/>
            <person name="Kuo A."/>
            <person name="Mitros T."/>
            <person name="Fritz-Laylin L.K."/>
            <person name="Hellsten U."/>
            <person name="Chapman J."/>
            <person name="Simakov O."/>
            <person name="Rensing S.A."/>
            <person name="Terry A."/>
            <person name="Pangilinan J."/>
            <person name="Kapitonov V."/>
            <person name="Jurka J."/>
            <person name="Salamov A."/>
            <person name="Shapiro H."/>
            <person name="Schmutz J."/>
            <person name="Grimwood J."/>
            <person name="Lindquist E."/>
            <person name="Lucas S."/>
            <person name="Grigoriev I.V."/>
            <person name="Schmitt R."/>
            <person name="Kirk D."/>
            <person name="Rokhsar D.S."/>
        </authorList>
    </citation>
    <scope>NUCLEOTIDE SEQUENCE [LARGE SCALE GENOMIC DNA]</scope>
    <source>
        <strain evidence="2">f. Nagariensis / Eve</strain>
    </source>
</reference>
<dbReference type="KEGG" id="vcn:VOLCADRAFT_93383"/>
<dbReference type="GeneID" id="9627302"/>
<dbReference type="Proteomes" id="UP000001058">
    <property type="component" value="Unassembled WGS sequence"/>
</dbReference>
<proteinExistence type="predicted"/>
<dbReference type="EMBL" id="GL378352">
    <property type="protein sequence ID" value="EFJ46272.1"/>
    <property type="molecule type" value="Genomic_DNA"/>
</dbReference>
<protein>
    <submittedName>
        <fullName evidence="1">Uncharacterized protein</fullName>
    </submittedName>
</protein>
<name>D8U1Z6_VOLCA</name>
<dbReference type="AlphaFoldDB" id="D8U1Z6"/>
<evidence type="ECO:0000313" key="1">
    <source>
        <dbReference type="EMBL" id="EFJ46272.1"/>
    </source>
</evidence>
<dbReference type="RefSeq" id="XP_002952719.1">
    <property type="nucleotide sequence ID" value="XM_002952673.1"/>
</dbReference>
<evidence type="ECO:0000313" key="2">
    <source>
        <dbReference type="Proteomes" id="UP000001058"/>
    </source>
</evidence>
<sequence>MVRSFESVTQTLVSRLGWLSRCLVSVGVLVALIVSEVLCTEVLCTEVLCTEVLCTEILCKKRLAEVLMYAPPHAEHSSFQLSTVLTVHTCVTSENISSISVFQVTILYLQCKSTA</sequence>
<accession>D8U1Z6</accession>
<gene>
    <name evidence="1" type="ORF">VOLCADRAFT_93383</name>
</gene>